<organism evidence="2 3">
    <name type="scientific">Herbinix luporum</name>
    <dbReference type="NCBI Taxonomy" id="1679721"/>
    <lineage>
        <taxon>Bacteria</taxon>
        <taxon>Bacillati</taxon>
        <taxon>Bacillota</taxon>
        <taxon>Clostridia</taxon>
        <taxon>Lachnospirales</taxon>
        <taxon>Lachnospiraceae</taxon>
        <taxon>Herbinix</taxon>
    </lineage>
</organism>
<dbReference type="Proteomes" id="UP000196053">
    <property type="component" value="Chromosome I"/>
</dbReference>
<accession>A0A0K8J7L4</accession>
<evidence type="ECO:0000313" key="2">
    <source>
        <dbReference type="EMBL" id="CUH93525.1"/>
    </source>
</evidence>
<evidence type="ECO:0008006" key="4">
    <source>
        <dbReference type="Google" id="ProtNLM"/>
    </source>
</evidence>
<dbReference type="Pfam" id="PF14056">
    <property type="entry name" value="DUF4250"/>
    <property type="match status" value="1"/>
</dbReference>
<dbReference type="OrthoDB" id="6636823at2"/>
<feature type="coiled-coil region" evidence="1">
    <location>
        <begin position="15"/>
        <end position="42"/>
    </location>
</feature>
<dbReference type="AlphaFoldDB" id="A0A0K8J7L4"/>
<reference evidence="3" key="1">
    <citation type="submission" date="2015-09" db="EMBL/GenBank/DDBJ databases">
        <authorList>
            <person name="Wibberg D."/>
        </authorList>
    </citation>
    <scope>NUCLEOTIDE SEQUENCE [LARGE SCALE GENOMIC DNA]</scope>
    <source>
        <strain evidence="3">SD1D</strain>
    </source>
</reference>
<keyword evidence="1" id="KW-0175">Coiled coil</keyword>
<evidence type="ECO:0000313" key="3">
    <source>
        <dbReference type="Proteomes" id="UP000196053"/>
    </source>
</evidence>
<evidence type="ECO:0000256" key="1">
    <source>
        <dbReference type="SAM" id="Coils"/>
    </source>
</evidence>
<dbReference type="KEGG" id="hsd:SD1D_1989"/>
<protein>
    <recommendedName>
        <fullName evidence="4">DUF4250 domain-containing protein</fullName>
    </recommendedName>
</protein>
<dbReference type="RefSeq" id="WP_058258765.1">
    <property type="nucleotide sequence ID" value="NZ_DUPS01000010.1"/>
</dbReference>
<gene>
    <name evidence="2" type="ORF">SD1D_1989</name>
</gene>
<dbReference type="EMBL" id="LN879430">
    <property type="protein sequence ID" value="CUH93525.1"/>
    <property type="molecule type" value="Genomic_DNA"/>
</dbReference>
<proteinExistence type="predicted"/>
<keyword evidence="3" id="KW-1185">Reference proteome</keyword>
<dbReference type="InterPro" id="IPR025346">
    <property type="entry name" value="DUF4250"/>
</dbReference>
<name>A0A0K8J7L4_9FIRM</name>
<sequence length="61" mass="7191">MNLPKDPFILLSYLNTKLRNQYQSLDELCMELQADKEQLTSSLSAIGYFYNQKLNQFVQKD</sequence>